<feature type="compositionally biased region" description="Polar residues" evidence="1">
    <location>
        <begin position="35"/>
        <end position="46"/>
    </location>
</feature>
<feature type="compositionally biased region" description="Polar residues" evidence="1">
    <location>
        <begin position="496"/>
        <end position="512"/>
    </location>
</feature>
<proteinExistence type="predicted"/>
<feature type="compositionally biased region" description="Basic and acidic residues" evidence="1">
    <location>
        <begin position="232"/>
        <end position="245"/>
    </location>
</feature>
<dbReference type="EMBL" id="CAJNJA010021024">
    <property type="protein sequence ID" value="CAE7468680.1"/>
    <property type="molecule type" value="Genomic_DNA"/>
</dbReference>
<protein>
    <submittedName>
        <fullName evidence="2">Nipblb protein</fullName>
    </submittedName>
</protein>
<keyword evidence="3" id="KW-1185">Reference proteome</keyword>
<feature type="compositionally biased region" description="Basic and acidic residues" evidence="1">
    <location>
        <begin position="1"/>
        <end position="24"/>
    </location>
</feature>
<comment type="caution">
    <text evidence="2">The sequence shown here is derived from an EMBL/GenBank/DDBJ whole genome shotgun (WGS) entry which is preliminary data.</text>
</comment>
<feature type="compositionally biased region" description="Basic and acidic residues" evidence="1">
    <location>
        <begin position="266"/>
        <end position="288"/>
    </location>
</feature>
<feature type="compositionally biased region" description="Basic and acidic residues" evidence="1">
    <location>
        <begin position="69"/>
        <end position="192"/>
    </location>
</feature>
<feature type="region of interest" description="Disordered" evidence="1">
    <location>
        <begin position="1"/>
        <end position="308"/>
    </location>
</feature>
<accession>A0A812S6P1</accession>
<dbReference type="Proteomes" id="UP000601435">
    <property type="component" value="Unassembled WGS sequence"/>
</dbReference>
<evidence type="ECO:0000313" key="3">
    <source>
        <dbReference type="Proteomes" id="UP000601435"/>
    </source>
</evidence>
<feature type="region of interest" description="Disordered" evidence="1">
    <location>
        <begin position="362"/>
        <end position="408"/>
    </location>
</feature>
<feature type="compositionally biased region" description="Basic residues" evidence="1">
    <location>
        <begin position="193"/>
        <end position="231"/>
    </location>
</feature>
<name>A0A812S6P1_9DINO</name>
<reference evidence="2" key="1">
    <citation type="submission" date="2021-02" db="EMBL/GenBank/DDBJ databases">
        <authorList>
            <person name="Dougan E. K."/>
            <person name="Rhodes N."/>
            <person name="Thang M."/>
            <person name="Chan C."/>
        </authorList>
    </citation>
    <scope>NUCLEOTIDE SEQUENCE</scope>
</reference>
<feature type="region of interest" description="Disordered" evidence="1">
    <location>
        <begin position="486"/>
        <end position="537"/>
    </location>
</feature>
<dbReference type="AlphaFoldDB" id="A0A812S6P1"/>
<gene>
    <name evidence="2" type="primary">nipblb</name>
    <name evidence="2" type="ORF">SNEC2469_LOCUS13180</name>
</gene>
<evidence type="ECO:0000313" key="2">
    <source>
        <dbReference type="EMBL" id="CAE7468680.1"/>
    </source>
</evidence>
<feature type="compositionally biased region" description="Polar residues" evidence="1">
    <location>
        <begin position="53"/>
        <end position="62"/>
    </location>
</feature>
<sequence>AQEAILKAKEKERKAAEKAGKEKLPAAGIQATEPEGQTQVEAQACQSPKLVAPQSTQDSGTANMEVETDSVKKQEVVVDKQDKVKQKDKDKEKDVKKADGEKSKDKLKDKEIQSKKESEKDKEKTKDKKGSKTDSKVKEKDNNKAKEAEQHKEKKDKDNGKVNESNKDSDKEKDKNSKEKHKDNSKAKDKSRSRSRRREKSRSRSRSKDKKRKEGSRSRKRKERSRSKDKKKQKEKERSKGEGKEKRRRSSSSSSASRARRKEKARAKEKEKEKDKRQKKSKSDDSSRAKRKDKAGALPDLGGPEKKAEKLVIVSISGLEKGPLPPSSLLRTSSAGLEKAALSISKRSATGEIMACYVDGSQLRGHPGEGENEETEALLSQEESGTGPPAEKYSSKGKTPSSSSRCWPPPANARSPLALCMVLATLSFTIWTLPAPTLLGKLDLLRQSWRLNKVLDEVSELRAKIKAAELEKTNLEQALVAEKARSEDLRERLSASDGTTQSSKTELSNQQDMAGGLRSANQKLEEELEKEQTERKRILHDLQRLKRTELKDLESLDSEISAVAPPAH</sequence>
<dbReference type="OrthoDB" id="445307at2759"/>
<organism evidence="2 3">
    <name type="scientific">Symbiodinium necroappetens</name>
    <dbReference type="NCBI Taxonomy" id="1628268"/>
    <lineage>
        <taxon>Eukaryota</taxon>
        <taxon>Sar</taxon>
        <taxon>Alveolata</taxon>
        <taxon>Dinophyceae</taxon>
        <taxon>Suessiales</taxon>
        <taxon>Symbiodiniaceae</taxon>
        <taxon>Symbiodinium</taxon>
    </lineage>
</organism>
<evidence type="ECO:0000256" key="1">
    <source>
        <dbReference type="SAM" id="MobiDB-lite"/>
    </source>
</evidence>
<feature type="non-terminal residue" evidence="2">
    <location>
        <position position="1"/>
    </location>
</feature>